<evidence type="ECO:0000259" key="8">
    <source>
        <dbReference type="PROSITE" id="PS50109"/>
    </source>
</evidence>
<organism evidence="10 11">
    <name type="scientific">Primorskyibacter sedentarius</name>
    <dbReference type="NCBI Taxonomy" id="745311"/>
    <lineage>
        <taxon>Bacteria</taxon>
        <taxon>Pseudomonadati</taxon>
        <taxon>Pseudomonadota</taxon>
        <taxon>Alphaproteobacteria</taxon>
        <taxon>Rhodobacterales</taxon>
        <taxon>Roseobacteraceae</taxon>
        <taxon>Primorskyibacter</taxon>
    </lineage>
</organism>
<dbReference type="InterPro" id="IPR011006">
    <property type="entry name" value="CheY-like_superfamily"/>
</dbReference>
<dbReference type="InterPro" id="IPR036097">
    <property type="entry name" value="HisK_dim/P_sf"/>
</dbReference>
<accession>A0A4R3J586</accession>
<dbReference type="EMBL" id="SLZU01000012">
    <property type="protein sequence ID" value="TCS61049.1"/>
    <property type="molecule type" value="Genomic_DNA"/>
</dbReference>
<dbReference type="SMART" id="SM00387">
    <property type="entry name" value="HATPase_c"/>
    <property type="match status" value="1"/>
</dbReference>
<dbReference type="InterPro" id="IPR003594">
    <property type="entry name" value="HATPase_dom"/>
</dbReference>
<dbReference type="CDD" id="cd00082">
    <property type="entry name" value="HisKA"/>
    <property type="match status" value="1"/>
</dbReference>
<dbReference type="Pfam" id="PF12860">
    <property type="entry name" value="PAS_7"/>
    <property type="match status" value="2"/>
</dbReference>
<dbReference type="InterPro" id="IPR004358">
    <property type="entry name" value="Sig_transdc_His_kin-like_C"/>
</dbReference>
<dbReference type="InterPro" id="IPR036890">
    <property type="entry name" value="HATPase_C_sf"/>
</dbReference>
<keyword evidence="3 6" id="KW-0597">Phosphoprotein</keyword>
<dbReference type="SMART" id="SM00448">
    <property type="entry name" value="REC"/>
    <property type="match status" value="1"/>
</dbReference>
<dbReference type="GO" id="GO:0000155">
    <property type="term" value="F:phosphorelay sensor kinase activity"/>
    <property type="evidence" value="ECO:0007669"/>
    <property type="project" value="InterPro"/>
</dbReference>
<name>A0A4R3J586_9RHOB</name>
<dbReference type="OrthoDB" id="9764438at2"/>
<dbReference type="GO" id="GO:0005886">
    <property type="term" value="C:plasma membrane"/>
    <property type="evidence" value="ECO:0007669"/>
    <property type="project" value="TreeGrafter"/>
</dbReference>
<keyword evidence="7" id="KW-0175">Coiled coil</keyword>
<evidence type="ECO:0000256" key="5">
    <source>
        <dbReference type="ARBA" id="ARBA00022777"/>
    </source>
</evidence>
<comment type="caution">
    <text evidence="10">The sequence shown here is derived from an EMBL/GenBank/DDBJ whole genome shotgun (WGS) entry which is preliminary data.</text>
</comment>
<dbReference type="RefSeq" id="WP_132246568.1">
    <property type="nucleotide sequence ID" value="NZ_CBDUOC010000157.1"/>
</dbReference>
<keyword evidence="11" id="KW-1185">Reference proteome</keyword>
<dbReference type="SUPFAM" id="SSF47384">
    <property type="entry name" value="Homodimeric domain of signal transducing histidine kinase"/>
    <property type="match status" value="1"/>
</dbReference>
<keyword evidence="5 10" id="KW-0418">Kinase</keyword>
<dbReference type="AlphaFoldDB" id="A0A4R3J586"/>
<evidence type="ECO:0000259" key="9">
    <source>
        <dbReference type="PROSITE" id="PS50110"/>
    </source>
</evidence>
<dbReference type="PANTHER" id="PTHR43047:SF9">
    <property type="entry name" value="HISTIDINE KINASE"/>
    <property type="match status" value="1"/>
</dbReference>
<feature type="domain" description="Response regulatory" evidence="9">
    <location>
        <begin position="615"/>
        <end position="731"/>
    </location>
</feature>
<dbReference type="Pfam" id="PF00072">
    <property type="entry name" value="Response_reg"/>
    <property type="match status" value="1"/>
</dbReference>
<dbReference type="InterPro" id="IPR005467">
    <property type="entry name" value="His_kinase_dom"/>
</dbReference>
<feature type="coiled-coil region" evidence="7">
    <location>
        <begin position="59"/>
        <end position="93"/>
    </location>
</feature>
<dbReference type="Pfam" id="PF00512">
    <property type="entry name" value="HisKA"/>
    <property type="match status" value="1"/>
</dbReference>
<keyword evidence="4" id="KW-0808">Transferase</keyword>
<protein>
    <recommendedName>
        <fullName evidence="2">histidine kinase</fullName>
        <ecNumber evidence="2">2.7.13.3</ecNumber>
    </recommendedName>
</protein>
<dbReference type="Gene3D" id="1.10.287.130">
    <property type="match status" value="1"/>
</dbReference>
<evidence type="ECO:0000256" key="6">
    <source>
        <dbReference type="PROSITE-ProRule" id="PRU00169"/>
    </source>
</evidence>
<dbReference type="PANTHER" id="PTHR43047">
    <property type="entry name" value="TWO-COMPONENT HISTIDINE PROTEIN KINASE"/>
    <property type="match status" value="1"/>
</dbReference>
<feature type="modified residue" description="4-aspartylphosphate" evidence="6">
    <location>
        <position position="666"/>
    </location>
</feature>
<sequence>MALINPQDSLERQNEKLLKISEALMRRVEYGSEQSSAAYAQFERAALLEKQVRERTTQLERTLDLLHESNARLAEANRETEAARSNLANAIETVHEGFALFDPEDVMVMCNTRFCRDFRDTLDMLRPGLPFGEYVDRVSRSRYLALPPDETHARWAERRIRRHQDRHVMFNAQLVGDRWLQVSEHRTPDGGTVILQTDVTDIIRLERQERDRLKDKQAQMIRATLDHLDQGVSIFDEQARLVGWNAKIGALLSLPARRLHLGASFPVLLGHIDGELSFSKGIDRDGFRDWALSKEPRKPLSFEVSHSDGMVLHIFGREMPDRGFVISCTDITAEREAAHRLTEMNEILEQRVMERTLELEDALNAAERANASKSRFVAAASHDLLQPLSAAKLFISSLADKCPEDDDRAILGKAESALSGAEKIIDALLDISKLESGRISFDVRPMALREVFAPLRDEMGILAARKGLDLRIVDSGLVVESDPAYLRRILQNLMGNAIRYTESGRVVMGVRRVNGAARIEVWDTGPGIAKQDQNAIFEEFRRLDATASANEGLGLGLAIVERACAKLNHPLRLWSEPGRGSCFMVNVPVATLPHQVTHAARPGPRPQRLAQSGLIALLVENDPALRRAITILVESWGVNVIEASDADSALELLIDLEITPDALLLDYQLGNGMNGLELFDAITSRLGPLPGAVISANRSEPLDQFCQSRGLEFLPKPLDRHRLSAVLDAAAQAQGRTGRP</sequence>
<dbReference type="Gene3D" id="3.30.565.10">
    <property type="entry name" value="Histidine kinase-like ATPase, C-terminal domain"/>
    <property type="match status" value="1"/>
</dbReference>
<evidence type="ECO:0000256" key="2">
    <source>
        <dbReference type="ARBA" id="ARBA00012438"/>
    </source>
</evidence>
<dbReference type="FunFam" id="3.30.565.10:FF:000049">
    <property type="entry name" value="Two-component sensor histidine kinase"/>
    <property type="match status" value="1"/>
</dbReference>
<evidence type="ECO:0000313" key="11">
    <source>
        <dbReference type="Proteomes" id="UP000295696"/>
    </source>
</evidence>
<dbReference type="PRINTS" id="PR00344">
    <property type="entry name" value="BCTRLSENSOR"/>
</dbReference>
<dbReference type="CDD" id="cd00156">
    <property type="entry name" value="REC"/>
    <property type="match status" value="1"/>
</dbReference>
<proteinExistence type="predicted"/>
<evidence type="ECO:0000256" key="1">
    <source>
        <dbReference type="ARBA" id="ARBA00000085"/>
    </source>
</evidence>
<dbReference type="CDD" id="cd00075">
    <property type="entry name" value="HATPase"/>
    <property type="match status" value="1"/>
</dbReference>
<dbReference type="Pfam" id="PF02518">
    <property type="entry name" value="HATPase_c"/>
    <property type="match status" value="1"/>
</dbReference>
<dbReference type="GO" id="GO:0009927">
    <property type="term" value="F:histidine phosphotransfer kinase activity"/>
    <property type="evidence" value="ECO:0007669"/>
    <property type="project" value="TreeGrafter"/>
</dbReference>
<dbReference type="PROSITE" id="PS50109">
    <property type="entry name" value="HIS_KIN"/>
    <property type="match status" value="1"/>
</dbReference>
<dbReference type="SUPFAM" id="SSF55874">
    <property type="entry name" value="ATPase domain of HSP90 chaperone/DNA topoisomerase II/histidine kinase"/>
    <property type="match status" value="1"/>
</dbReference>
<dbReference type="SUPFAM" id="SSF52172">
    <property type="entry name" value="CheY-like"/>
    <property type="match status" value="1"/>
</dbReference>
<feature type="domain" description="Histidine kinase" evidence="8">
    <location>
        <begin position="379"/>
        <end position="591"/>
    </location>
</feature>
<reference evidence="10 11" key="1">
    <citation type="submission" date="2019-03" db="EMBL/GenBank/DDBJ databases">
        <title>Genomic Encyclopedia of Type Strains, Phase IV (KMG-IV): sequencing the most valuable type-strain genomes for metagenomic binning, comparative biology and taxonomic classification.</title>
        <authorList>
            <person name="Goeker M."/>
        </authorList>
    </citation>
    <scope>NUCLEOTIDE SEQUENCE [LARGE SCALE GENOMIC DNA]</scope>
    <source>
        <strain evidence="10 11">DSM 104836</strain>
    </source>
</reference>
<dbReference type="InterPro" id="IPR001789">
    <property type="entry name" value="Sig_transdc_resp-reg_receiver"/>
</dbReference>
<evidence type="ECO:0000256" key="4">
    <source>
        <dbReference type="ARBA" id="ARBA00022679"/>
    </source>
</evidence>
<dbReference type="PROSITE" id="PS50110">
    <property type="entry name" value="RESPONSE_REGULATORY"/>
    <property type="match status" value="1"/>
</dbReference>
<gene>
    <name evidence="10" type="ORF">EDD52_1127</name>
</gene>
<dbReference type="InterPro" id="IPR003661">
    <property type="entry name" value="HisK_dim/P_dom"/>
</dbReference>
<evidence type="ECO:0000313" key="10">
    <source>
        <dbReference type="EMBL" id="TCS61049.1"/>
    </source>
</evidence>
<dbReference type="Gene3D" id="3.40.50.2300">
    <property type="match status" value="1"/>
</dbReference>
<comment type="catalytic activity">
    <reaction evidence="1">
        <text>ATP + protein L-histidine = ADP + protein N-phospho-L-histidine.</text>
        <dbReference type="EC" id="2.7.13.3"/>
    </reaction>
</comment>
<dbReference type="Gene3D" id="3.30.450.20">
    <property type="entry name" value="PAS domain"/>
    <property type="match status" value="2"/>
</dbReference>
<dbReference type="SMART" id="SM00388">
    <property type="entry name" value="HisKA"/>
    <property type="match status" value="1"/>
</dbReference>
<dbReference type="EC" id="2.7.13.3" evidence="2"/>
<evidence type="ECO:0000256" key="3">
    <source>
        <dbReference type="ARBA" id="ARBA00022553"/>
    </source>
</evidence>
<evidence type="ECO:0000256" key="7">
    <source>
        <dbReference type="SAM" id="Coils"/>
    </source>
</evidence>
<dbReference type="Proteomes" id="UP000295696">
    <property type="component" value="Unassembled WGS sequence"/>
</dbReference>